<dbReference type="SUPFAM" id="SSF46785">
    <property type="entry name" value="Winged helix' DNA-binding domain"/>
    <property type="match status" value="1"/>
</dbReference>
<feature type="domain" description="HTH gntR-type" evidence="7">
    <location>
        <begin position="19"/>
        <end position="87"/>
    </location>
</feature>
<dbReference type="AlphaFoldDB" id="A0A1T4YEQ3"/>
<organism evidence="8 9">
    <name type="scientific">Agreia bicolorata</name>
    <dbReference type="NCBI Taxonomy" id="110935"/>
    <lineage>
        <taxon>Bacteria</taxon>
        <taxon>Bacillati</taxon>
        <taxon>Actinomycetota</taxon>
        <taxon>Actinomycetes</taxon>
        <taxon>Micrococcales</taxon>
        <taxon>Microbacteriaceae</taxon>
        <taxon>Agreia</taxon>
    </lineage>
</organism>
<keyword evidence="2" id="KW-0663">Pyridoxal phosphate</keyword>
<evidence type="ECO:0000256" key="6">
    <source>
        <dbReference type="SAM" id="MobiDB-lite"/>
    </source>
</evidence>
<dbReference type="SMART" id="SM00345">
    <property type="entry name" value="HTH_GNTR"/>
    <property type="match status" value="1"/>
</dbReference>
<evidence type="ECO:0000256" key="5">
    <source>
        <dbReference type="ARBA" id="ARBA00023163"/>
    </source>
</evidence>
<dbReference type="CDD" id="cd07377">
    <property type="entry name" value="WHTH_GntR"/>
    <property type="match status" value="1"/>
</dbReference>
<dbReference type="Pfam" id="PF00155">
    <property type="entry name" value="Aminotran_1_2"/>
    <property type="match status" value="1"/>
</dbReference>
<dbReference type="Gene3D" id="3.40.640.10">
    <property type="entry name" value="Type I PLP-dependent aspartate aminotransferase-like (Major domain)"/>
    <property type="match status" value="1"/>
</dbReference>
<evidence type="ECO:0000256" key="3">
    <source>
        <dbReference type="ARBA" id="ARBA00023015"/>
    </source>
</evidence>
<dbReference type="InterPro" id="IPR051446">
    <property type="entry name" value="HTH_trans_reg/aminotransferase"/>
</dbReference>
<proteinExistence type="inferred from homology"/>
<dbReference type="InterPro" id="IPR000524">
    <property type="entry name" value="Tscrpt_reg_HTH_GntR"/>
</dbReference>
<reference evidence="9" key="1">
    <citation type="submission" date="2017-02" db="EMBL/GenBank/DDBJ databases">
        <authorList>
            <person name="Varghese N."/>
            <person name="Submissions S."/>
        </authorList>
    </citation>
    <scope>NUCLEOTIDE SEQUENCE [LARGE SCALE GENOMIC DNA]</scope>
    <source>
        <strain evidence="9">VKM Ac-2052</strain>
    </source>
</reference>
<keyword evidence="3" id="KW-0805">Transcription regulation</keyword>
<dbReference type="Pfam" id="PF00392">
    <property type="entry name" value="GntR"/>
    <property type="match status" value="1"/>
</dbReference>
<dbReference type="RefSeq" id="WP_176141313.1">
    <property type="nucleotide sequence ID" value="NZ_FUYG01000008.1"/>
</dbReference>
<dbReference type="InterPro" id="IPR015421">
    <property type="entry name" value="PyrdxlP-dep_Trfase_major"/>
</dbReference>
<dbReference type="CDD" id="cd00609">
    <property type="entry name" value="AAT_like"/>
    <property type="match status" value="1"/>
</dbReference>
<dbReference type="GO" id="GO:0030170">
    <property type="term" value="F:pyridoxal phosphate binding"/>
    <property type="evidence" value="ECO:0007669"/>
    <property type="project" value="InterPro"/>
</dbReference>
<accession>A0A1T4YEQ3</accession>
<keyword evidence="4" id="KW-0238">DNA-binding</keyword>
<dbReference type="EMBL" id="FUYG01000008">
    <property type="protein sequence ID" value="SKB00234.1"/>
    <property type="molecule type" value="Genomic_DNA"/>
</dbReference>
<evidence type="ECO:0000256" key="4">
    <source>
        <dbReference type="ARBA" id="ARBA00023125"/>
    </source>
</evidence>
<evidence type="ECO:0000313" key="9">
    <source>
        <dbReference type="Proteomes" id="UP000189735"/>
    </source>
</evidence>
<dbReference type="Gene3D" id="1.10.10.10">
    <property type="entry name" value="Winged helix-like DNA-binding domain superfamily/Winged helix DNA-binding domain"/>
    <property type="match status" value="1"/>
</dbReference>
<name>A0A1T4YEQ3_9MICO</name>
<dbReference type="PROSITE" id="PS50949">
    <property type="entry name" value="HTH_GNTR"/>
    <property type="match status" value="1"/>
</dbReference>
<protein>
    <submittedName>
        <fullName evidence="8">Transcriptional regulator, GntR family</fullName>
    </submittedName>
</protein>
<evidence type="ECO:0000259" key="7">
    <source>
        <dbReference type="PROSITE" id="PS50949"/>
    </source>
</evidence>
<keyword evidence="5" id="KW-0804">Transcription</keyword>
<dbReference type="PANTHER" id="PTHR46577">
    <property type="entry name" value="HTH-TYPE TRANSCRIPTIONAL REGULATORY PROTEIN GABR"/>
    <property type="match status" value="1"/>
</dbReference>
<dbReference type="GO" id="GO:0003677">
    <property type="term" value="F:DNA binding"/>
    <property type="evidence" value="ECO:0007669"/>
    <property type="project" value="UniProtKB-KW"/>
</dbReference>
<dbReference type="GO" id="GO:0003700">
    <property type="term" value="F:DNA-binding transcription factor activity"/>
    <property type="evidence" value="ECO:0007669"/>
    <property type="project" value="InterPro"/>
</dbReference>
<evidence type="ECO:0000256" key="2">
    <source>
        <dbReference type="ARBA" id="ARBA00022898"/>
    </source>
</evidence>
<dbReference type="InterPro" id="IPR004839">
    <property type="entry name" value="Aminotransferase_I/II_large"/>
</dbReference>
<dbReference type="InterPro" id="IPR036388">
    <property type="entry name" value="WH-like_DNA-bd_sf"/>
</dbReference>
<gene>
    <name evidence="8" type="ORF">SAMN06295879_2965</name>
</gene>
<dbReference type="Proteomes" id="UP000189735">
    <property type="component" value="Unassembled WGS sequence"/>
</dbReference>
<evidence type="ECO:0000256" key="1">
    <source>
        <dbReference type="ARBA" id="ARBA00005384"/>
    </source>
</evidence>
<dbReference type="InterPro" id="IPR015424">
    <property type="entry name" value="PyrdxlP-dep_Trfase"/>
</dbReference>
<dbReference type="SUPFAM" id="SSF53383">
    <property type="entry name" value="PLP-dependent transferases"/>
    <property type="match status" value="1"/>
</dbReference>
<sequence length="482" mass="50556">MRHPRAVDIAELIAADGPGSPRDRLSAGLRAAILSGRMRPGDAVPSSRAVASAVGVARGTVVRIYDELSGEGYLETVAGSGTFVSMSVPLRAPHHGTGPSDEAPTVHSTNDPSDSPGRSIELRPGIPSTASIARGDWASAWRRATAGEPPAVYPPPAGLPALREQIARHLFHSRGLACDPDDVIVTSGAREGLALVALGLAARHDGRGRLRVGCENPGHVGSRAVLARLGAEIVPIDVVDGGVDLESVQNSTLSALLVTPSHQYPLGGSLDVGRRLQLLGWAERSNAIIIEDDYDSEFRHGRRALPSIASLDDSGRVVHVGSYSKVITPWLRCGYVVARDPAVRAAILDARADVGETVSGIPQQALAHYLESGGLSRHLARTRRAYAHKRALVLDALGGELGSSLALSALDGGLHAVLSSPDGSGNVDLAERLARRGIIMSELARHYFGSTPPAREGIVFGYGAATDLELQSALAEIRRETA</sequence>
<evidence type="ECO:0000313" key="8">
    <source>
        <dbReference type="EMBL" id="SKB00234.1"/>
    </source>
</evidence>
<comment type="similarity">
    <text evidence="1">In the C-terminal section; belongs to the class-I pyridoxal-phosphate-dependent aminotransferase family.</text>
</comment>
<dbReference type="PANTHER" id="PTHR46577:SF1">
    <property type="entry name" value="HTH-TYPE TRANSCRIPTIONAL REGULATORY PROTEIN GABR"/>
    <property type="match status" value="1"/>
</dbReference>
<feature type="region of interest" description="Disordered" evidence="6">
    <location>
        <begin position="89"/>
        <end position="130"/>
    </location>
</feature>
<dbReference type="InterPro" id="IPR036390">
    <property type="entry name" value="WH_DNA-bd_sf"/>
</dbReference>